<name>A0ABW5EGA9_9GAMM</name>
<dbReference type="EMBL" id="JBHUJD010000033">
    <property type="protein sequence ID" value="MFD2312262.1"/>
    <property type="molecule type" value="Genomic_DNA"/>
</dbReference>
<keyword evidence="2" id="KW-1185">Reference proteome</keyword>
<protein>
    <submittedName>
        <fullName evidence="1">(Na+)-NQR maturation NqrM</fullName>
    </submittedName>
</protein>
<evidence type="ECO:0000313" key="2">
    <source>
        <dbReference type="Proteomes" id="UP001597425"/>
    </source>
</evidence>
<reference evidence="2" key="1">
    <citation type="journal article" date="2019" name="Int. J. Syst. Evol. Microbiol.">
        <title>The Global Catalogue of Microorganisms (GCM) 10K type strain sequencing project: providing services to taxonomists for standard genome sequencing and annotation.</title>
        <authorList>
            <consortium name="The Broad Institute Genomics Platform"/>
            <consortium name="The Broad Institute Genome Sequencing Center for Infectious Disease"/>
            <person name="Wu L."/>
            <person name="Ma J."/>
        </authorList>
    </citation>
    <scope>NUCLEOTIDE SEQUENCE [LARGE SCALE GENOMIC DNA]</scope>
    <source>
        <strain evidence="2">KCTC 12848</strain>
    </source>
</reference>
<dbReference type="PANTHER" id="PTHR40691">
    <property type="entry name" value="(NA+)-NQR MATURATION NQRM"/>
    <property type="match status" value="1"/>
</dbReference>
<dbReference type="RefSeq" id="WP_265723174.1">
    <property type="nucleotide sequence ID" value="NZ_JAPIVK010000039.1"/>
</dbReference>
<gene>
    <name evidence="1" type="primary">nqrM</name>
    <name evidence="1" type="ORF">ACFSKX_17715</name>
</gene>
<evidence type="ECO:0000313" key="1">
    <source>
        <dbReference type="EMBL" id="MFD2312262.1"/>
    </source>
</evidence>
<sequence length="78" mass="8330">MTIFIFAFIAMAMIIAGMAVGAILQNKPLQGSCGGLNSIGMKEGCEVCGGDDDECKKEQERQQQLAGQADLAYDATRR</sequence>
<dbReference type="InterPro" id="IPR007495">
    <property type="entry name" value="NqrM"/>
</dbReference>
<comment type="caution">
    <text evidence="1">The sequence shown here is derived from an EMBL/GenBank/DDBJ whole genome shotgun (WGS) entry which is preliminary data.</text>
</comment>
<organism evidence="1 2">
    <name type="scientific">Microbulbifer halophilus</name>
    <dbReference type="NCBI Taxonomy" id="453963"/>
    <lineage>
        <taxon>Bacteria</taxon>
        <taxon>Pseudomonadati</taxon>
        <taxon>Pseudomonadota</taxon>
        <taxon>Gammaproteobacteria</taxon>
        <taxon>Cellvibrionales</taxon>
        <taxon>Microbulbiferaceae</taxon>
        <taxon>Microbulbifer</taxon>
    </lineage>
</organism>
<proteinExistence type="predicted"/>
<dbReference type="Proteomes" id="UP001597425">
    <property type="component" value="Unassembled WGS sequence"/>
</dbReference>
<dbReference type="PANTHER" id="PTHR40691:SF1">
    <property type="entry name" value="EXPORTED PROTEIN"/>
    <property type="match status" value="1"/>
</dbReference>
<accession>A0ABW5EGA9</accession>
<dbReference type="Pfam" id="PF04400">
    <property type="entry name" value="NqrM"/>
    <property type="match status" value="1"/>
</dbReference>